<organism evidence="1 2">
    <name type="scientific">Eubacterium ramulus ATCC 29099</name>
    <dbReference type="NCBI Taxonomy" id="1256908"/>
    <lineage>
        <taxon>Bacteria</taxon>
        <taxon>Bacillati</taxon>
        <taxon>Bacillota</taxon>
        <taxon>Clostridia</taxon>
        <taxon>Eubacteriales</taxon>
        <taxon>Eubacteriaceae</taxon>
        <taxon>Eubacterium</taxon>
    </lineage>
</organism>
<sequence length="41" mass="4856">MLFCTQKTLFVRLVYYSTADSLCQRFFPAKVYKKCAATHFQ</sequence>
<dbReference type="HOGENOM" id="CLU_3270262_0_0_9"/>
<protein>
    <submittedName>
        <fullName evidence="1">Uncharacterized protein</fullName>
    </submittedName>
</protein>
<evidence type="ECO:0000313" key="1">
    <source>
        <dbReference type="EMBL" id="ERK40651.1"/>
    </source>
</evidence>
<dbReference type="AlphaFoldDB" id="U2P938"/>
<comment type="caution">
    <text evidence="1">The sequence shown here is derived from an EMBL/GenBank/DDBJ whole genome shotgun (WGS) entry which is preliminary data.</text>
</comment>
<accession>U2P938</accession>
<dbReference type="EMBL" id="AWVJ01000222">
    <property type="protein sequence ID" value="ERK40651.1"/>
    <property type="molecule type" value="Genomic_DNA"/>
</dbReference>
<reference evidence="1 2" key="1">
    <citation type="submission" date="2013-06" db="EMBL/GenBank/DDBJ databases">
        <authorList>
            <person name="Weinstock G."/>
            <person name="Sodergren E."/>
            <person name="Lobos E.A."/>
            <person name="Fulton L."/>
            <person name="Fulton R."/>
            <person name="Courtney L."/>
            <person name="Fronick C."/>
            <person name="O'Laughlin M."/>
            <person name="Godfrey J."/>
            <person name="Wilson R.M."/>
            <person name="Miner T."/>
            <person name="Farmer C."/>
            <person name="Delehaunty K."/>
            <person name="Cordes M."/>
            <person name="Minx P."/>
            <person name="Tomlinson C."/>
            <person name="Chen J."/>
            <person name="Wollam A."/>
            <person name="Pepin K.H."/>
            <person name="Bhonagiri V."/>
            <person name="Zhang X."/>
            <person name="Warren W."/>
            <person name="Mitreva M."/>
            <person name="Mardis E.R."/>
            <person name="Wilson R.K."/>
        </authorList>
    </citation>
    <scope>NUCLEOTIDE SEQUENCE [LARGE SCALE GENOMIC DNA]</scope>
    <source>
        <strain evidence="1 2">ATCC 29099</strain>
    </source>
</reference>
<dbReference type="Proteomes" id="UP000016608">
    <property type="component" value="Unassembled WGS sequence"/>
</dbReference>
<name>U2P938_EUBRA</name>
<proteinExistence type="predicted"/>
<evidence type="ECO:0000313" key="2">
    <source>
        <dbReference type="Proteomes" id="UP000016608"/>
    </source>
</evidence>
<gene>
    <name evidence="1" type="ORF">HMPREF0373_03494</name>
</gene>
<keyword evidence="2" id="KW-1185">Reference proteome</keyword>